<reference evidence="1 2" key="1">
    <citation type="submission" date="2019-07" db="EMBL/GenBank/DDBJ databases">
        <title>Whole genome shotgun sequence of Halomonas halophila NBRC 102604.</title>
        <authorList>
            <person name="Hosoyama A."/>
            <person name="Uohara A."/>
            <person name="Ohji S."/>
            <person name="Ichikawa N."/>
        </authorList>
    </citation>
    <scope>NUCLEOTIDE SEQUENCE [LARGE SCALE GENOMIC DNA]</scope>
    <source>
        <strain evidence="1 2">NBRC 102604</strain>
    </source>
</reference>
<accession>A0ABQ0U1T7</accession>
<keyword evidence="2" id="KW-1185">Reference proteome</keyword>
<name>A0ABQ0U1T7_9GAMM</name>
<dbReference type="SUPFAM" id="SSF55073">
    <property type="entry name" value="Nucleotide cyclase"/>
    <property type="match status" value="1"/>
</dbReference>
<evidence type="ECO:0000313" key="1">
    <source>
        <dbReference type="EMBL" id="GEK72387.1"/>
    </source>
</evidence>
<sequence>MATRLAVITGDIIDSRRLEEGQRLHRVLETTLTGLAERHEGDYQRYRGDGFQLAIARAEAALDAAVALRAALIAHSETGHRWDARLAIAVGHDDWRPGEALASADGPVFVASGQALDALNASETHLALRHTDVDEAPCEALLIRHLDALLADWSPRAAEAVGLRLTEDLTQQALAERLGIRQPSVHKRLRAARWPLLADTLTHVRASLAGEEATP</sequence>
<gene>
    <name evidence="1" type="ORF">HHA04nite_09310</name>
</gene>
<dbReference type="RefSeq" id="WP_146908061.1">
    <property type="nucleotide sequence ID" value="NZ_BJUS01000006.1"/>
</dbReference>
<evidence type="ECO:0008006" key="3">
    <source>
        <dbReference type="Google" id="ProtNLM"/>
    </source>
</evidence>
<dbReference type="InterPro" id="IPR013324">
    <property type="entry name" value="RNA_pol_sigma_r3/r4-like"/>
</dbReference>
<organism evidence="1 2">
    <name type="scientific">Halomonas halophila</name>
    <dbReference type="NCBI Taxonomy" id="29573"/>
    <lineage>
        <taxon>Bacteria</taxon>
        <taxon>Pseudomonadati</taxon>
        <taxon>Pseudomonadota</taxon>
        <taxon>Gammaproteobacteria</taxon>
        <taxon>Oceanospirillales</taxon>
        <taxon>Halomonadaceae</taxon>
        <taxon>Halomonas</taxon>
    </lineage>
</organism>
<protein>
    <recommendedName>
        <fullName evidence="3">Transcriptional regulator</fullName>
    </recommendedName>
</protein>
<dbReference type="EMBL" id="BJUS01000006">
    <property type="protein sequence ID" value="GEK72387.1"/>
    <property type="molecule type" value="Genomic_DNA"/>
</dbReference>
<dbReference type="Gene3D" id="1.10.10.10">
    <property type="entry name" value="Winged helix-like DNA-binding domain superfamily/Winged helix DNA-binding domain"/>
    <property type="match status" value="1"/>
</dbReference>
<dbReference type="InterPro" id="IPR036388">
    <property type="entry name" value="WH-like_DNA-bd_sf"/>
</dbReference>
<evidence type="ECO:0000313" key="2">
    <source>
        <dbReference type="Proteomes" id="UP000321121"/>
    </source>
</evidence>
<proteinExistence type="predicted"/>
<dbReference type="Gene3D" id="3.30.70.1230">
    <property type="entry name" value="Nucleotide cyclase"/>
    <property type="match status" value="1"/>
</dbReference>
<dbReference type="Proteomes" id="UP000321121">
    <property type="component" value="Unassembled WGS sequence"/>
</dbReference>
<dbReference type="SUPFAM" id="SSF88659">
    <property type="entry name" value="Sigma3 and sigma4 domains of RNA polymerase sigma factors"/>
    <property type="match status" value="1"/>
</dbReference>
<dbReference type="InterPro" id="IPR029787">
    <property type="entry name" value="Nucleotide_cyclase"/>
</dbReference>
<comment type="caution">
    <text evidence="1">The sequence shown here is derived from an EMBL/GenBank/DDBJ whole genome shotgun (WGS) entry which is preliminary data.</text>
</comment>